<evidence type="ECO:0000259" key="2">
    <source>
        <dbReference type="Pfam" id="PF24855"/>
    </source>
</evidence>
<evidence type="ECO:0000256" key="1">
    <source>
        <dbReference type="SAM" id="SignalP"/>
    </source>
</evidence>
<accession>A0A1Y1Y1T1</accession>
<gene>
    <name evidence="3" type="ORF">K493DRAFT_303678</name>
</gene>
<dbReference type="InterPro" id="IPR056146">
    <property type="entry name" value="DUF7729"/>
</dbReference>
<evidence type="ECO:0000313" key="4">
    <source>
        <dbReference type="Proteomes" id="UP000193498"/>
    </source>
</evidence>
<dbReference type="Pfam" id="PF24855">
    <property type="entry name" value="DUF7729"/>
    <property type="match status" value="1"/>
</dbReference>
<proteinExistence type="predicted"/>
<reference evidence="3 4" key="1">
    <citation type="submission" date="2016-07" db="EMBL/GenBank/DDBJ databases">
        <title>Pervasive Adenine N6-methylation of Active Genes in Fungi.</title>
        <authorList>
            <consortium name="DOE Joint Genome Institute"/>
            <person name="Mondo S.J."/>
            <person name="Dannebaum R.O."/>
            <person name="Kuo R.C."/>
            <person name="Labutti K."/>
            <person name="Haridas S."/>
            <person name="Kuo A."/>
            <person name="Salamov A."/>
            <person name="Ahrendt S.R."/>
            <person name="Lipzen A."/>
            <person name="Sullivan W."/>
            <person name="Andreopoulos W.B."/>
            <person name="Clum A."/>
            <person name="Lindquist E."/>
            <person name="Daum C."/>
            <person name="Ramamoorthy G.K."/>
            <person name="Gryganskyi A."/>
            <person name="Culley D."/>
            <person name="Magnuson J.K."/>
            <person name="James T.Y."/>
            <person name="O'Malley M.A."/>
            <person name="Stajich J.E."/>
            <person name="Spatafora J.W."/>
            <person name="Visel A."/>
            <person name="Grigoriev I.V."/>
        </authorList>
    </citation>
    <scope>NUCLEOTIDE SEQUENCE [LARGE SCALE GENOMIC DNA]</scope>
    <source>
        <strain evidence="3 4">CBS 931.73</strain>
    </source>
</reference>
<sequence length="200" mass="22088">MKFSLLSAVIASALLVTEAAPVDNVLGELSATCKQTLLSIAIDNEPCLPLSQIWSQATSIDWTNYDASNANQYSPLLTTMCKAPRCDKSVTDGLASKIQTECLKDLSQSAIQAVEYLLQNYEPLIALGCTQDSQQQYCLLVEGKDLQHNKDVDLADVPNDKLCTECVQNWVKVYDQYAGNYTDLFSNVTDVQQVKQRCGY</sequence>
<dbReference type="EMBL" id="MCFE01000298">
    <property type="protein sequence ID" value="ORX91972.1"/>
    <property type="molecule type" value="Genomic_DNA"/>
</dbReference>
<keyword evidence="4" id="KW-1185">Reference proteome</keyword>
<name>A0A1Y1Y1T1_9FUNG</name>
<evidence type="ECO:0000313" key="3">
    <source>
        <dbReference type="EMBL" id="ORX91972.1"/>
    </source>
</evidence>
<keyword evidence="1" id="KW-0732">Signal</keyword>
<feature type="chain" id="PRO_5012305100" description="DUF7729 domain-containing protein" evidence="1">
    <location>
        <begin position="20"/>
        <end position="200"/>
    </location>
</feature>
<dbReference type="InParanoid" id="A0A1Y1Y1T1"/>
<feature type="domain" description="DUF7729" evidence="2">
    <location>
        <begin position="45"/>
        <end position="199"/>
    </location>
</feature>
<dbReference type="Proteomes" id="UP000193498">
    <property type="component" value="Unassembled WGS sequence"/>
</dbReference>
<comment type="caution">
    <text evidence="3">The sequence shown here is derived from an EMBL/GenBank/DDBJ whole genome shotgun (WGS) entry which is preliminary data.</text>
</comment>
<feature type="signal peptide" evidence="1">
    <location>
        <begin position="1"/>
        <end position="19"/>
    </location>
</feature>
<organism evidence="3 4">
    <name type="scientific">Basidiobolus meristosporus CBS 931.73</name>
    <dbReference type="NCBI Taxonomy" id="1314790"/>
    <lineage>
        <taxon>Eukaryota</taxon>
        <taxon>Fungi</taxon>
        <taxon>Fungi incertae sedis</taxon>
        <taxon>Zoopagomycota</taxon>
        <taxon>Entomophthoromycotina</taxon>
        <taxon>Basidiobolomycetes</taxon>
        <taxon>Basidiobolales</taxon>
        <taxon>Basidiobolaceae</taxon>
        <taxon>Basidiobolus</taxon>
    </lineage>
</organism>
<dbReference type="AlphaFoldDB" id="A0A1Y1Y1T1"/>
<protein>
    <recommendedName>
        <fullName evidence="2">DUF7729 domain-containing protein</fullName>
    </recommendedName>
</protein>